<dbReference type="EMBL" id="JAYGOJ010000149">
    <property type="protein sequence ID" value="MEA9437938.1"/>
    <property type="molecule type" value="Genomic_DNA"/>
</dbReference>
<evidence type="ECO:0008006" key="3">
    <source>
        <dbReference type="Google" id="ProtNLM"/>
    </source>
</evidence>
<proteinExistence type="predicted"/>
<sequence>MTQITEGALTFTFPDEALVCKYDEMSFYRNQFITMMDGIKAMDLAYIDGQTCWLIEVKDYRIHQRTKPSELTDEIADKLRNTLAGLWAAKCNANDQDEKRFAAAAIKAKRIRVVLHLEESPLLGRLAPAKSLKAGLQQKMKQKLKSVDAHPCVVDQRSLKPEMNWTVAG</sequence>
<dbReference type="Proteomes" id="UP001304847">
    <property type="component" value="Unassembled WGS sequence"/>
</dbReference>
<comment type="caution">
    <text evidence="1">The sequence shown here is derived from an EMBL/GenBank/DDBJ whole genome shotgun (WGS) entry which is preliminary data.</text>
</comment>
<gene>
    <name evidence="1" type="ORF">VCX44_19540</name>
</gene>
<name>A0ABU5WDV6_AERCA</name>
<reference evidence="1 2" key="1">
    <citation type="submission" date="2023-12" db="EMBL/GenBank/DDBJ databases">
        <title>Characterization of antibiotic resistance in Aeromonas spp. in hospital effluent.</title>
        <authorList>
            <person name="Negoseki B.R.S."/>
            <person name="Krul D."/>
            <person name="Siqueira A.C."/>
            <person name="Almeida M."/>
            <person name="Mesa D."/>
            <person name="Conte D."/>
            <person name="Dalla-Costa L.M."/>
        </authorList>
    </citation>
    <scope>NUCLEOTIDE SEQUENCE [LARGE SCALE GENOMIC DNA]</scope>
    <source>
        <strain evidence="1 2">36v</strain>
    </source>
</reference>
<dbReference type="RefSeq" id="WP_323580921.1">
    <property type="nucleotide sequence ID" value="NZ_JAYGOJ010000149.1"/>
</dbReference>
<accession>A0ABU5WDV6</accession>
<evidence type="ECO:0000313" key="2">
    <source>
        <dbReference type="Proteomes" id="UP001304847"/>
    </source>
</evidence>
<organism evidence="1 2">
    <name type="scientific">Aeromonas caviae</name>
    <name type="common">Aeromonas punctata</name>
    <dbReference type="NCBI Taxonomy" id="648"/>
    <lineage>
        <taxon>Bacteria</taxon>
        <taxon>Pseudomonadati</taxon>
        <taxon>Pseudomonadota</taxon>
        <taxon>Gammaproteobacteria</taxon>
        <taxon>Aeromonadales</taxon>
        <taxon>Aeromonadaceae</taxon>
        <taxon>Aeromonas</taxon>
    </lineage>
</organism>
<protein>
    <recommendedName>
        <fullName evidence="3">Cysteinyl-tRNA synthetase</fullName>
    </recommendedName>
</protein>
<evidence type="ECO:0000313" key="1">
    <source>
        <dbReference type="EMBL" id="MEA9437938.1"/>
    </source>
</evidence>
<keyword evidence="2" id="KW-1185">Reference proteome</keyword>